<feature type="region of interest" description="Disordered" evidence="1">
    <location>
        <begin position="234"/>
        <end position="267"/>
    </location>
</feature>
<feature type="transmembrane region" description="Helical" evidence="2">
    <location>
        <begin position="200"/>
        <end position="225"/>
    </location>
</feature>
<accession>A0A7L6BF09</accession>
<dbReference type="Proteomes" id="UP000510844">
    <property type="component" value="Chromosome"/>
</dbReference>
<gene>
    <name evidence="3" type="ORF">H1D33_15925</name>
</gene>
<name>A0A7L6BF09_9ACTN</name>
<feature type="transmembrane region" description="Helical" evidence="2">
    <location>
        <begin position="26"/>
        <end position="46"/>
    </location>
</feature>
<evidence type="ECO:0000313" key="3">
    <source>
        <dbReference type="EMBL" id="QLQ40375.2"/>
    </source>
</evidence>
<keyword evidence="2" id="KW-1133">Transmembrane helix</keyword>
<reference evidence="3 4" key="2">
    <citation type="journal article" date="2021" name="Mar. Drugs">
        <title>A New Micromonospora Strain with Antibiotic Activity Isolated from the Microbiome of a Mid-Atlantic Deep-Sea Sponge.</title>
        <authorList>
            <person name="Back C.R."/>
            <person name="Stennett H.L."/>
            <person name="Williams S.E."/>
            <person name="Wang L."/>
            <person name="Ojeda Gomez J."/>
            <person name="Abdulle O.M."/>
            <person name="Duffy T."/>
            <person name="Neal C."/>
            <person name="Mantell J."/>
            <person name="Jepson M.A."/>
            <person name="Hendry K.R."/>
            <person name="Powell D."/>
            <person name="Stach J.E.M."/>
            <person name="Essex-Lopresti A.E."/>
            <person name="Willis C.L."/>
            <person name="Curnow P."/>
            <person name="Race P.R."/>
        </authorList>
    </citation>
    <scope>NUCLEOTIDE SEQUENCE [LARGE SCALE GENOMIC DNA]</scope>
    <source>
        <strain evidence="3 4">28ISP2-46</strain>
    </source>
</reference>
<dbReference type="Pfam" id="PF10067">
    <property type="entry name" value="DUF2306"/>
    <property type="match status" value="1"/>
</dbReference>
<dbReference type="InterPro" id="IPR018750">
    <property type="entry name" value="DUF2306_membrane"/>
</dbReference>
<keyword evidence="2" id="KW-0472">Membrane</keyword>
<dbReference type="KEGG" id="mfeu:H1D33_15925"/>
<proteinExistence type="predicted"/>
<feature type="transmembrane region" description="Helical" evidence="2">
    <location>
        <begin position="126"/>
        <end position="145"/>
    </location>
</feature>
<evidence type="ECO:0000256" key="2">
    <source>
        <dbReference type="SAM" id="Phobius"/>
    </source>
</evidence>
<feature type="transmembrane region" description="Helical" evidence="2">
    <location>
        <begin position="166"/>
        <end position="188"/>
    </location>
</feature>
<dbReference type="EMBL" id="CP059322">
    <property type="protein sequence ID" value="QLQ40375.2"/>
    <property type="molecule type" value="Genomic_DNA"/>
</dbReference>
<keyword evidence="2" id="KW-0812">Transmembrane</keyword>
<evidence type="ECO:0000313" key="4">
    <source>
        <dbReference type="Proteomes" id="UP000510844"/>
    </source>
</evidence>
<organism evidence="3 4">
    <name type="scientific">Micromonospora robiginosa</name>
    <dbReference type="NCBI Taxonomy" id="2749844"/>
    <lineage>
        <taxon>Bacteria</taxon>
        <taxon>Bacillati</taxon>
        <taxon>Actinomycetota</taxon>
        <taxon>Actinomycetes</taxon>
        <taxon>Micromonosporales</taxon>
        <taxon>Micromonosporaceae</taxon>
        <taxon>Micromonospora</taxon>
    </lineage>
</organism>
<sequence length="267" mass="29533">MRTDVDIAPSTPVGGRRPRRQLRGMVPLLLVAVAFVGYALPPYLTLDPSRSRLPAQDAHPQYYPLLVTHIVFGSVALLAGCLQVWPWFRRRHPVAHRRLGRVYLFGGVFPAGVAVLGVAPLSSTGFVSQVGNTVLAVLWLATAVAGYRTARRRRFAEHRRWMVRNYALTLSIVLNRLWLVLFVVLLLPRVDTTFGGDQDAMIRAAAGASVWMSWVVNLLVAEWWLERGRTGPVRARRTGPVTGSGTGAQPRTTPEAPTPERPEKMSS</sequence>
<dbReference type="AlphaFoldDB" id="A0A7L6BF09"/>
<evidence type="ECO:0000256" key="1">
    <source>
        <dbReference type="SAM" id="MobiDB-lite"/>
    </source>
</evidence>
<feature type="compositionally biased region" description="Basic and acidic residues" evidence="1">
    <location>
        <begin position="258"/>
        <end position="267"/>
    </location>
</feature>
<reference evidence="4" key="1">
    <citation type="submission" date="2020-07" db="EMBL/GenBank/DDBJ databases">
        <title>A new Micromonospora strain with potent antibiotic activity isolated from the microbiome of a mid-Atlantic deep-sea sponge.</title>
        <authorList>
            <person name="Back C.R."/>
            <person name="Stennett H.L."/>
            <person name="Williams S.E."/>
            <person name="Wang L."/>
            <person name="Ojeda Gomez J."/>
            <person name="Abdulle O.M."/>
            <person name="Duffy T."/>
            <person name="Hendry K.R."/>
            <person name="Powell D."/>
            <person name="Stach J.E."/>
            <person name="Essex-Lopresti A.E."/>
            <person name="Willis C.L."/>
            <person name="Curnow P."/>
            <person name="Race P.R."/>
        </authorList>
    </citation>
    <scope>NUCLEOTIDE SEQUENCE [LARGE SCALE GENOMIC DNA]</scope>
    <source>
        <strain evidence="4">28ISP2-46</strain>
    </source>
</reference>
<protein>
    <submittedName>
        <fullName evidence="3">DUF2306 domain-containing protein</fullName>
    </submittedName>
</protein>
<dbReference type="RefSeq" id="WP_220138658.1">
    <property type="nucleotide sequence ID" value="NZ_CP059322.2"/>
</dbReference>
<keyword evidence="4" id="KW-1185">Reference proteome</keyword>
<feature type="transmembrane region" description="Helical" evidence="2">
    <location>
        <begin position="100"/>
        <end position="120"/>
    </location>
</feature>
<feature type="transmembrane region" description="Helical" evidence="2">
    <location>
        <begin position="66"/>
        <end position="88"/>
    </location>
</feature>